<proteinExistence type="predicted"/>
<accession>A0A645EFG2</accession>
<reference evidence="1" key="1">
    <citation type="submission" date="2019-08" db="EMBL/GenBank/DDBJ databases">
        <authorList>
            <person name="Kucharzyk K."/>
            <person name="Murdoch R.W."/>
            <person name="Higgins S."/>
            <person name="Loffler F."/>
        </authorList>
    </citation>
    <scope>NUCLEOTIDE SEQUENCE</scope>
</reference>
<dbReference type="EMBL" id="VSSQ01046665">
    <property type="protein sequence ID" value="MPN00631.1"/>
    <property type="molecule type" value="Genomic_DNA"/>
</dbReference>
<protein>
    <submittedName>
        <fullName evidence="1">Uncharacterized protein</fullName>
    </submittedName>
</protein>
<gene>
    <name evidence="1" type="ORF">SDC9_147827</name>
</gene>
<dbReference type="AlphaFoldDB" id="A0A645EFG2"/>
<evidence type="ECO:0000313" key="1">
    <source>
        <dbReference type="EMBL" id="MPN00631.1"/>
    </source>
</evidence>
<name>A0A645EFG2_9ZZZZ</name>
<organism evidence="1">
    <name type="scientific">bioreactor metagenome</name>
    <dbReference type="NCBI Taxonomy" id="1076179"/>
    <lineage>
        <taxon>unclassified sequences</taxon>
        <taxon>metagenomes</taxon>
        <taxon>ecological metagenomes</taxon>
    </lineage>
</organism>
<sequence>MQRGVVGNVHGGLPGRSITFRHVVQQKAGAKTAVLYLHAGNGKVFAVLRNRKGQRVVFGQIRVIDFVKRGAVHGNRGKVALGLGGYRHHAAGRHAHRENGVIVTFGGKRAAAGFYPQLFAAPVINAHPRIARYHRGLGIAVLHRAQQLCRGRIQLQL</sequence>
<comment type="caution">
    <text evidence="1">The sequence shown here is derived from an EMBL/GenBank/DDBJ whole genome shotgun (WGS) entry which is preliminary data.</text>
</comment>